<evidence type="ECO:0000256" key="6">
    <source>
        <dbReference type="SAM" id="MobiDB-lite"/>
    </source>
</evidence>
<evidence type="ECO:0008006" key="10">
    <source>
        <dbReference type="Google" id="ProtNLM"/>
    </source>
</evidence>
<feature type="region of interest" description="Disordered" evidence="6">
    <location>
        <begin position="484"/>
        <end position="564"/>
    </location>
</feature>
<comment type="subcellular location">
    <subcellularLocation>
        <location evidence="1">Membrane</location>
        <topology evidence="1">Multi-pass membrane protein</topology>
    </subcellularLocation>
</comment>
<feature type="transmembrane region" description="Helical" evidence="7">
    <location>
        <begin position="369"/>
        <end position="387"/>
    </location>
</feature>
<accession>A0AA85IT21</accession>
<dbReference type="GO" id="GO:0016020">
    <property type="term" value="C:membrane"/>
    <property type="evidence" value="ECO:0007669"/>
    <property type="project" value="UniProtKB-SubCell"/>
</dbReference>
<evidence type="ECO:0000256" key="7">
    <source>
        <dbReference type="SAM" id="Phobius"/>
    </source>
</evidence>
<reference evidence="9" key="2">
    <citation type="submission" date="2023-11" db="UniProtKB">
        <authorList>
            <consortium name="WormBaseParasite"/>
        </authorList>
    </citation>
    <scope>IDENTIFICATION</scope>
</reference>
<feature type="compositionally biased region" description="Polar residues" evidence="6">
    <location>
        <begin position="647"/>
        <end position="661"/>
    </location>
</feature>
<comment type="similarity">
    <text evidence="2">Belongs to the TDE1 family.</text>
</comment>
<feature type="transmembrane region" description="Helical" evidence="7">
    <location>
        <begin position="33"/>
        <end position="50"/>
    </location>
</feature>
<feature type="compositionally biased region" description="Polar residues" evidence="6">
    <location>
        <begin position="540"/>
        <end position="560"/>
    </location>
</feature>
<feature type="transmembrane region" description="Helical" evidence="7">
    <location>
        <begin position="88"/>
        <end position="111"/>
    </location>
</feature>
<feature type="transmembrane region" description="Helical" evidence="7">
    <location>
        <begin position="150"/>
        <end position="173"/>
    </location>
</feature>
<keyword evidence="5 7" id="KW-0472">Membrane</keyword>
<dbReference type="PANTHER" id="PTHR10383">
    <property type="entry name" value="SERINE INCORPORATOR"/>
    <property type="match status" value="1"/>
</dbReference>
<feature type="transmembrane region" description="Helical" evidence="7">
    <location>
        <begin position="853"/>
        <end position="875"/>
    </location>
</feature>
<evidence type="ECO:0000313" key="9">
    <source>
        <dbReference type="WBParaSite" id="TREG1_106010.1"/>
    </source>
</evidence>
<dbReference type="InterPro" id="IPR005016">
    <property type="entry name" value="TDE1/TMS"/>
</dbReference>
<protein>
    <recommendedName>
        <fullName evidence="10">Serine incorporator 5</fullName>
    </recommendedName>
</protein>
<feature type="compositionally biased region" description="Polar residues" evidence="6">
    <location>
        <begin position="495"/>
        <end position="512"/>
    </location>
</feature>
<dbReference type="AlphaFoldDB" id="A0AA85IT21"/>
<feature type="region of interest" description="Disordered" evidence="6">
    <location>
        <begin position="591"/>
        <end position="661"/>
    </location>
</feature>
<organism evidence="8 9">
    <name type="scientific">Trichobilharzia regenti</name>
    <name type="common">Nasal bird schistosome</name>
    <dbReference type="NCBI Taxonomy" id="157069"/>
    <lineage>
        <taxon>Eukaryota</taxon>
        <taxon>Metazoa</taxon>
        <taxon>Spiralia</taxon>
        <taxon>Lophotrochozoa</taxon>
        <taxon>Platyhelminthes</taxon>
        <taxon>Trematoda</taxon>
        <taxon>Digenea</taxon>
        <taxon>Strigeidida</taxon>
        <taxon>Schistosomatoidea</taxon>
        <taxon>Schistosomatidae</taxon>
        <taxon>Trichobilharzia</taxon>
    </lineage>
</organism>
<dbReference type="Proteomes" id="UP000050795">
    <property type="component" value="Unassembled WGS sequence"/>
</dbReference>
<dbReference type="PANTHER" id="PTHR10383:SF9">
    <property type="entry name" value="SERINE INCORPORATOR, ISOFORM F"/>
    <property type="match status" value="1"/>
</dbReference>
<feature type="transmembrane region" description="Helical" evidence="7">
    <location>
        <begin position="255"/>
        <end position="274"/>
    </location>
</feature>
<name>A0AA85IT21_TRIRE</name>
<proteinExistence type="inferred from homology"/>
<evidence type="ECO:0000256" key="2">
    <source>
        <dbReference type="ARBA" id="ARBA00006665"/>
    </source>
</evidence>
<feature type="transmembrane region" description="Helical" evidence="7">
    <location>
        <begin position="895"/>
        <end position="914"/>
    </location>
</feature>
<evidence type="ECO:0000256" key="4">
    <source>
        <dbReference type="ARBA" id="ARBA00022989"/>
    </source>
</evidence>
<evidence type="ECO:0000256" key="5">
    <source>
        <dbReference type="ARBA" id="ARBA00023136"/>
    </source>
</evidence>
<feature type="region of interest" description="Disordered" evidence="6">
    <location>
        <begin position="432"/>
        <end position="453"/>
    </location>
</feature>
<reference evidence="8" key="1">
    <citation type="submission" date="2022-06" db="EMBL/GenBank/DDBJ databases">
        <authorList>
            <person name="Berger JAMES D."/>
            <person name="Berger JAMES D."/>
        </authorList>
    </citation>
    <scope>NUCLEOTIDE SEQUENCE [LARGE SCALE GENOMIC DNA]</scope>
</reference>
<feature type="transmembrane region" description="Helical" evidence="7">
    <location>
        <begin position="193"/>
        <end position="219"/>
    </location>
</feature>
<feature type="compositionally biased region" description="Basic residues" evidence="6">
    <location>
        <begin position="630"/>
        <end position="643"/>
    </location>
</feature>
<evidence type="ECO:0000256" key="1">
    <source>
        <dbReference type="ARBA" id="ARBA00004141"/>
    </source>
</evidence>
<dbReference type="WBParaSite" id="TREG1_106010.1">
    <property type="protein sequence ID" value="TREG1_106010.1"/>
    <property type="gene ID" value="TREG1_106010"/>
</dbReference>
<keyword evidence="8" id="KW-1185">Reference proteome</keyword>
<feature type="compositionally biased region" description="Low complexity" evidence="6">
    <location>
        <begin position="513"/>
        <end position="524"/>
    </location>
</feature>
<evidence type="ECO:0000313" key="8">
    <source>
        <dbReference type="Proteomes" id="UP000050795"/>
    </source>
</evidence>
<feature type="transmembrane region" description="Helical" evidence="7">
    <location>
        <begin position="123"/>
        <end position="144"/>
    </location>
</feature>
<sequence>MGCFGRTLKCGFGPYPCFLCCVKNARESTTTRLLYTLILVFTAFLSTASHEGGLSKLFYSRYGAQFDWFCSKIGAGTSCFRLIGYIGVYRICLSLFTFHILMTLLTIAVSSSQTIRGKIHNGFWLWKIAFIITLWLIAYLFPYLETLTKVWMIMGIVGGMLFVYVQHITLIDFAYEINGNWHNKSKTSPCYTLAIYVTTLILYSATVCAYTAFVVFYGLPRQCTLNLTVTGINAGLTLLFALCSAFSTILRKGQMWLPGAITSAFVAFLTWSALGSQPRVLSSNFPWQRQTVKKVNDAQKNFTVHPLVVVADQLNRLLSNQFSRDKEDKTTVAPNAEMKSNKSESIVLINECLPGGGISKISEHLGKDIVTFLGITVVIGGFLYSSFRASMQARRLGIRTRREKLKALLPPVHENSELCDFSSRATSNYKKSSNAVRRGGDGAFVNKKSSEKSPVRFMNHKDVKRQERALNLLAEAVADLPNPKVFRRPSARQPRLNTQAPSTSNMPTQCIMNNNDNNNNNNNDVGDSNAENAKDYTRMSFDSNTSTTTPKNESKSTLRLASSEPDLTITMRNYSRQRGDIRDLDWSAVNGDAAGGNGNRKSSSSKNKFGKRSREQSVTSSSNHRIGYLRQKKVKRSKSRLKKTSNDDGNPNIDTGNNESNVMTTTDGDTTCLHQQSVENPRSNPLKPKLQFKKRIKKTLRGTYRLNSNEKRIVHDLYLFSADGLPEKVGPNIYLSVSPTTNNPLPVITNVARRSPLACKYNPQPLNLSNPASNQQQQHSPHDIIESTALTSPNHLRYRRARWASEIALNKRTSGLFEVEPGLMNSLTFLGTMLNTAAPRDGYTMYNEAIASVYSYPWFHFIYALAALYLMTQLTNWYNPQISRVDTLSESWANMWMKLASCWLALILYAWTIACPRLCIGRKLGAAAPFTPRTPRGKISPNVSVV</sequence>
<keyword evidence="4 7" id="KW-1133">Transmembrane helix</keyword>
<evidence type="ECO:0000256" key="3">
    <source>
        <dbReference type="ARBA" id="ARBA00022692"/>
    </source>
</evidence>
<dbReference type="Pfam" id="PF03348">
    <property type="entry name" value="Serinc"/>
    <property type="match status" value="2"/>
</dbReference>
<keyword evidence="3 7" id="KW-0812">Transmembrane</keyword>
<feature type="transmembrane region" description="Helical" evidence="7">
    <location>
        <begin position="225"/>
        <end position="243"/>
    </location>
</feature>